<dbReference type="VEuPathDB" id="MicrosporidiaDB:NEDG_01855"/>
<protein>
    <submittedName>
        <fullName evidence="6">Small subunit ribosomal protein S13e</fullName>
    </submittedName>
</protein>
<evidence type="ECO:0000259" key="5">
    <source>
        <dbReference type="SMART" id="SM01386"/>
    </source>
</evidence>
<keyword evidence="2 4" id="KW-0689">Ribosomal protein</keyword>
<dbReference type="GO" id="GO:0006412">
    <property type="term" value="P:translation"/>
    <property type="evidence" value="ECO:0007669"/>
    <property type="project" value="InterPro"/>
</dbReference>
<evidence type="ECO:0000313" key="7">
    <source>
        <dbReference type="Proteomes" id="UP000185944"/>
    </source>
</evidence>
<dbReference type="InterPro" id="IPR023029">
    <property type="entry name" value="Ribosomal_uS15_arc_euk"/>
</dbReference>
<dbReference type="PANTHER" id="PTHR11885:SF6">
    <property type="entry name" value="SMALL RIBOSOMAL SUBUNIT PROTEIN US15"/>
    <property type="match status" value="1"/>
</dbReference>
<reference evidence="6 7" key="1">
    <citation type="submission" date="2016-02" db="EMBL/GenBank/DDBJ databases">
        <title>Discovery of a natural microsporidian pathogen with a broad tissue tropism in Caenorhabditis elegans.</title>
        <authorList>
            <person name="Luallen R.J."/>
            <person name="Reinke A.W."/>
            <person name="Tong L."/>
            <person name="Botts M.R."/>
            <person name="Felix M.-A."/>
            <person name="Troemel E.R."/>
        </authorList>
    </citation>
    <scope>NUCLEOTIDE SEQUENCE [LARGE SCALE GENOMIC DNA]</scope>
    <source>
        <strain evidence="6 7">JUm2807</strain>
    </source>
</reference>
<dbReference type="Proteomes" id="UP000185944">
    <property type="component" value="Unassembled WGS sequence"/>
</dbReference>
<dbReference type="SMART" id="SM01386">
    <property type="entry name" value="Ribosomal_S13_N"/>
    <property type="match status" value="1"/>
</dbReference>
<dbReference type="RefSeq" id="XP_067544805.1">
    <property type="nucleotide sequence ID" value="XM_067689273.1"/>
</dbReference>
<evidence type="ECO:0000256" key="4">
    <source>
        <dbReference type="RuleBase" id="RU003919"/>
    </source>
</evidence>
<comment type="similarity">
    <text evidence="1 4">Belongs to the universal ribosomal protein uS15 family.</text>
</comment>
<proteinExistence type="inferred from homology"/>
<organism evidence="6 7">
    <name type="scientific">Nematocida displodere</name>
    <dbReference type="NCBI Taxonomy" id="1805483"/>
    <lineage>
        <taxon>Eukaryota</taxon>
        <taxon>Fungi</taxon>
        <taxon>Fungi incertae sedis</taxon>
        <taxon>Microsporidia</taxon>
        <taxon>Nematocida</taxon>
    </lineage>
</organism>
<dbReference type="AlphaFoldDB" id="A0A177EHY2"/>
<dbReference type="SUPFAM" id="SSF47060">
    <property type="entry name" value="S15/NS1 RNA-binding domain"/>
    <property type="match status" value="1"/>
</dbReference>
<evidence type="ECO:0000256" key="1">
    <source>
        <dbReference type="ARBA" id="ARBA00008434"/>
    </source>
</evidence>
<keyword evidence="7" id="KW-1185">Reference proteome</keyword>
<dbReference type="PROSITE" id="PS00362">
    <property type="entry name" value="RIBOSOMAL_S15"/>
    <property type="match status" value="1"/>
</dbReference>
<dbReference type="PANTHER" id="PTHR11885">
    <property type="entry name" value="RIBOSOMAL PROTEIN S15P/S13E"/>
    <property type="match status" value="1"/>
</dbReference>
<feature type="domain" description="Small ribosomal subunit protein uS15 N-terminal" evidence="5">
    <location>
        <begin position="1"/>
        <end position="60"/>
    </location>
</feature>
<dbReference type="EMBL" id="LTDL01000022">
    <property type="protein sequence ID" value="OAG31081.1"/>
    <property type="molecule type" value="Genomic_DNA"/>
</dbReference>
<dbReference type="GeneID" id="93648205"/>
<dbReference type="FunFam" id="1.10.287.10:FF:000003">
    <property type="entry name" value="40S ribosomal protein S13"/>
    <property type="match status" value="1"/>
</dbReference>
<evidence type="ECO:0000256" key="3">
    <source>
        <dbReference type="ARBA" id="ARBA00023274"/>
    </source>
</evidence>
<dbReference type="Pfam" id="PF08069">
    <property type="entry name" value="Ribosomal_S13_N"/>
    <property type="match status" value="1"/>
</dbReference>
<name>A0A177EHY2_9MICR</name>
<dbReference type="InterPro" id="IPR000589">
    <property type="entry name" value="Ribosomal_uS15"/>
</dbReference>
<dbReference type="GO" id="GO:0005730">
    <property type="term" value="C:nucleolus"/>
    <property type="evidence" value="ECO:0007669"/>
    <property type="project" value="TreeGrafter"/>
</dbReference>
<comment type="caution">
    <text evidence="6">The sequence shown here is derived from an EMBL/GenBank/DDBJ whole genome shotgun (WGS) entry which is preliminary data.</text>
</comment>
<dbReference type="OrthoDB" id="623277at2759"/>
<dbReference type="InterPro" id="IPR012606">
    <property type="entry name" value="Ribosomal_uS15_N"/>
</dbReference>
<dbReference type="CDD" id="cd00353">
    <property type="entry name" value="Ribosomal_S15p_S13e"/>
    <property type="match status" value="1"/>
</dbReference>
<dbReference type="InterPro" id="IPR009068">
    <property type="entry name" value="uS15_NS1_RNA-bd_sf"/>
</dbReference>
<evidence type="ECO:0000313" key="6">
    <source>
        <dbReference type="EMBL" id="OAG31081.1"/>
    </source>
</evidence>
<evidence type="ECO:0000256" key="2">
    <source>
        <dbReference type="ARBA" id="ARBA00022980"/>
    </source>
</evidence>
<dbReference type="Pfam" id="PF00312">
    <property type="entry name" value="Ribosomal_S15"/>
    <property type="match status" value="1"/>
</dbReference>
<accession>A0A177EHY2</accession>
<dbReference type="GO" id="GO:0000462">
    <property type="term" value="P:maturation of SSU-rRNA from tricistronic rRNA transcript (SSU-rRNA, 5.8S rRNA, LSU-rRNA)"/>
    <property type="evidence" value="ECO:0007669"/>
    <property type="project" value="EnsemblFungi"/>
</dbReference>
<dbReference type="GO" id="GO:0003735">
    <property type="term" value="F:structural constituent of ribosome"/>
    <property type="evidence" value="ECO:0007669"/>
    <property type="project" value="EnsemblFungi"/>
</dbReference>
<dbReference type="GO" id="GO:0070181">
    <property type="term" value="F:small ribosomal subunit rRNA binding"/>
    <property type="evidence" value="ECO:0007669"/>
    <property type="project" value="EnsemblFungi"/>
</dbReference>
<keyword evidence="3 4" id="KW-0687">Ribonucleoprotein</keyword>
<dbReference type="Gene3D" id="1.10.287.10">
    <property type="entry name" value="S15/NS1, RNA-binding"/>
    <property type="match status" value="1"/>
</dbReference>
<dbReference type="Gene3D" id="4.10.860.130">
    <property type="match status" value="1"/>
</dbReference>
<dbReference type="GO" id="GO:0022627">
    <property type="term" value="C:cytosolic small ribosomal subunit"/>
    <property type="evidence" value="ECO:0007669"/>
    <property type="project" value="EnsemblFungi"/>
</dbReference>
<gene>
    <name evidence="6" type="ORF">NEDG_01855</name>
</gene>
<sequence length="153" mass="17639">MGRMYSNGKGISGSTTPYVRESPQWLEANCEDIEQKIVTYAKKGLSVSEIGSILRDEHCIGNMKFFSGRKLLMVLMKNNLAPQIPEDLDALVKKAINIRKHMESNRQDKDSKYRLILTESRISRLSRYYKTKKIIPANWCAPYRAAVKRNNRL</sequence>
<dbReference type="SMART" id="SM01387">
    <property type="entry name" value="Ribosomal_S15"/>
    <property type="match status" value="1"/>
</dbReference>
<dbReference type="STRING" id="1805483.A0A177EHY2"/>